<organism evidence="1 2">
    <name type="scientific">Komarekiella delphini-convector SJRDD-AB1</name>
    <dbReference type="NCBI Taxonomy" id="2593771"/>
    <lineage>
        <taxon>Bacteria</taxon>
        <taxon>Bacillati</taxon>
        <taxon>Cyanobacteriota</taxon>
        <taxon>Cyanophyceae</taxon>
        <taxon>Nostocales</taxon>
        <taxon>Nostocaceae</taxon>
        <taxon>Komarekiella</taxon>
        <taxon>Komarekiella delphini-convector</taxon>
    </lineage>
</organism>
<protein>
    <submittedName>
        <fullName evidence="1">Uncharacterized protein</fullName>
    </submittedName>
</protein>
<name>A0AA40T3Z5_9NOST</name>
<comment type="caution">
    <text evidence="1">The sequence shown here is derived from an EMBL/GenBank/DDBJ whole genome shotgun (WGS) entry which is preliminary data.</text>
</comment>
<dbReference type="Proteomes" id="UP001165986">
    <property type="component" value="Unassembled WGS sequence"/>
</dbReference>
<proteinExistence type="predicted"/>
<accession>A0AA40T3Z5</accession>
<evidence type="ECO:0000313" key="1">
    <source>
        <dbReference type="EMBL" id="MBD6620523.1"/>
    </source>
</evidence>
<sequence length="166" mass="19455">MWLSTRAIGSLEDDKWAGEVGYYGLSHLREIRSIDSWCNPHVDYSQNFQLDSLEQAWDLLDWLPIAVSGQQYHLLFAKGAQQNIPLDHPRLKLLGYDLSDAKWKSPLWNYLSWRGVLAPLVRRRNQYGLLTWKDATTAQEMLPEAWYYDPRSFVKIWALFEVLPVD</sequence>
<reference evidence="1" key="1">
    <citation type="submission" date="2019-07" db="EMBL/GenBank/DDBJ databases">
        <title>Toxilogical consequences of a new and cryptic species of cyanobacteria (Komarekiella delphini-convector) recovered from the epidermis of a bottlenose dolphin and 1500 ft. in the air.</title>
        <authorList>
            <person name="Brown A.O."/>
            <person name="Dvorak P."/>
            <person name="Villanueva C.D."/>
            <person name="Foss A.J."/>
            <person name="Garvey A.D."/>
            <person name="Gibson Q.A."/>
            <person name="Johansen J.R."/>
            <person name="Casamatta D.A."/>
        </authorList>
    </citation>
    <scope>NUCLEOTIDE SEQUENCE</scope>
    <source>
        <strain evidence="1">SJRDD-AB1</strain>
    </source>
</reference>
<dbReference type="RefSeq" id="WP_191761836.1">
    <property type="nucleotide sequence ID" value="NZ_VJXY01000069.1"/>
</dbReference>
<evidence type="ECO:0000313" key="2">
    <source>
        <dbReference type="Proteomes" id="UP001165986"/>
    </source>
</evidence>
<keyword evidence="2" id="KW-1185">Reference proteome</keyword>
<gene>
    <name evidence="1" type="ORF">FNW02_33285</name>
</gene>
<dbReference type="AlphaFoldDB" id="A0AA40T3Z5"/>
<dbReference type="EMBL" id="VJXY01000069">
    <property type="protein sequence ID" value="MBD6620523.1"/>
    <property type="molecule type" value="Genomic_DNA"/>
</dbReference>